<dbReference type="EMBL" id="JBBKYA010000004">
    <property type="protein sequence ID" value="MFD3276506.1"/>
    <property type="molecule type" value="Genomic_DNA"/>
</dbReference>
<evidence type="ECO:0000313" key="3">
    <source>
        <dbReference type="Proteomes" id="UP001598114"/>
    </source>
</evidence>
<name>A0ABW6D3Z8_9BACT</name>
<organism evidence="2 3">
    <name type="scientific">Aquirufa echingensis</name>
    <dbReference type="NCBI Taxonomy" id="3096516"/>
    <lineage>
        <taxon>Bacteria</taxon>
        <taxon>Pseudomonadati</taxon>
        <taxon>Bacteroidota</taxon>
        <taxon>Cytophagia</taxon>
        <taxon>Cytophagales</taxon>
        <taxon>Flectobacillaceae</taxon>
        <taxon>Aquirufa</taxon>
    </lineage>
</organism>
<dbReference type="InterPro" id="IPR034660">
    <property type="entry name" value="DinB/YfiT-like"/>
</dbReference>
<dbReference type="SUPFAM" id="SSF109854">
    <property type="entry name" value="DinB/YfiT-like putative metalloenzymes"/>
    <property type="match status" value="1"/>
</dbReference>
<dbReference type="InterPro" id="IPR024775">
    <property type="entry name" value="DinB-like"/>
</dbReference>
<accession>A0ABW6D3Z8</accession>
<dbReference type="Gene3D" id="1.20.120.450">
    <property type="entry name" value="dinb family like domain"/>
    <property type="match status" value="1"/>
</dbReference>
<gene>
    <name evidence="2" type="ORF">SKC38_09730</name>
</gene>
<dbReference type="RefSeq" id="WP_377976944.1">
    <property type="nucleotide sequence ID" value="NZ_JBBKYA010000004.1"/>
</dbReference>
<dbReference type="NCBIfam" id="NF009807">
    <property type="entry name" value="PRK13291.1"/>
    <property type="match status" value="1"/>
</dbReference>
<comment type="caution">
    <text evidence="2">The sequence shown here is derived from an EMBL/GenBank/DDBJ whole genome shotgun (WGS) entry which is preliminary data.</text>
</comment>
<feature type="domain" description="DinB-like" evidence="1">
    <location>
        <begin position="38"/>
        <end position="168"/>
    </location>
</feature>
<dbReference type="GO" id="GO:0016740">
    <property type="term" value="F:transferase activity"/>
    <property type="evidence" value="ECO:0007669"/>
    <property type="project" value="UniProtKB-KW"/>
</dbReference>
<evidence type="ECO:0000259" key="1">
    <source>
        <dbReference type="Pfam" id="PF12867"/>
    </source>
</evidence>
<sequence>MEELNPLQYPIGKFSAPEIITPELRAEWIGIISDLPGQLADLLANVDESLLETPYRPGGWSARKVIHHLFDSHINSYIRFKMALTEDNPTIKPYDENTWAEMPDGNEAPIQWSIEGIKYIHLRWVYLMKTMQESDWSKTYFHPERGISYRLDRVLGIYAWHCVHHLKHVESVLN</sequence>
<protein>
    <submittedName>
        <fullName evidence="2">YfiT family bacillithiol transferase</fullName>
    </submittedName>
</protein>
<evidence type="ECO:0000313" key="2">
    <source>
        <dbReference type="EMBL" id="MFD3276506.1"/>
    </source>
</evidence>
<dbReference type="Pfam" id="PF12867">
    <property type="entry name" value="DinB_2"/>
    <property type="match status" value="1"/>
</dbReference>
<proteinExistence type="predicted"/>
<reference evidence="2 3" key="1">
    <citation type="submission" date="2024-03" db="EMBL/GenBank/DDBJ databases">
        <title>Aquirufa genome sequencing.</title>
        <authorList>
            <person name="Pitt A."/>
            <person name="Hahn M.W."/>
        </authorList>
    </citation>
    <scope>NUCLEOTIDE SEQUENCE [LARGE SCALE GENOMIC DNA]</scope>
    <source>
        <strain evidence="2 3">PLAD-142S6K</strain>
    </source>
</reference>
<dbReference type="Proteomes" id="UP001598114">
    <property type="component" value="Unassembled WGS sequence"/>
</dbReference>
<keyword evidence="2" id="KW-0808">Transferase</keyword>
<keyword evidence="3" id="KW-1185">Reference proteome</keyword>